<dbReference type="GO" id="GO:0005938">
    <property type="term" value="C:cell cortex"/>
    <property type="evidence" value="ECO:0007669"/>
    <property type="project" value="TreeGrafter"/>
</dbReference>
<evidence type="ECO:0000256" key="1">
    <source>
        <dbReference type="ARBA" id="ARBA00004245"/>
    </source>
</evidence>
<dbReference type="InterPro" id="IPR027310">
    <property type="entry name" value="Profilin_CS"/>
</dbReference>
<dbReference type="SUPFAM" id="SSF55770">
    <property type="entry name" value="Profilin (actin-binding protein)"/>
    <property type="match status" value="1"/>
</dbReference>
<dbReference type="InterPro" id="IPR048278">
    <property type="entry name" value="PFN"/>
</dbReference>
<keyword evidence="5 6" id="KW-0206">Cytoskeleton</keyword>
<accession>A0A1E3NLR0</accession>
<comment type="subunit">
    <text evidence="6">Occurs in many kinds of cells as a complex with monomeric actin in a 1:1 ratio.</text>
</comment>
<dbReference type="EMBL" id="KV454002">
    <property type="protein sequence ID" value="ODQ47085.1"/>
    <property type="molecule type" value="Genomic_DNA"/>
</dbReference>
<dbReference type="PROSITE" id="PS00414">
    <property type="entry name" value="PROFILIN"/>
    <property type="match status" value="1"/>
</dbReference>
<dbReference type="RefSeq" id="XP_019018198.1">
    <property type="nucleotide sequence ID" value="XM_019163861.1"/>
</dbReference>
<dbReference type="GeneID" id="30180548"/>
<evidence type="ECO:0000313" key="9">
    <source>
        <dbReference type="Proteomes" id="UP000094455"/>
    </source>
</evidence>
<protein>
    <recommendedName>
        <fullName evidence="7">Profilin</fullName>
    </recommendedName>
</protein>
<dbReference type="GO" id="GO:0090338">
    <property type="term" value="P:positive regulation of formin-nucleated actin cable assembly"/>
    <property type="evidence" value="ECO:0007669"/>
    <property type="project" value="EnsemblFungi"/>
</dbReference>
<comment type="subcellular location">
    <subcellularLocation>
        <location evidence="1">Cytoplasm</location>
        <location evidence="1">Cytoskeleton</location>
    </subcellularLocation>
</comment>
<evidence type="ECO:0000256" key="6">
    <source>
        <dbReference type="RuleBase" id="RU003908"/>
    </source>
</evidence>
<dbReference type="STRING" id="763406.A0A1E3NLR0"/>
<dbReference type="AlphaFoldDB" id="A0A1E3NLR0"/>
<dbReference type="PANTHER" id="PTHR11604">
    <property type="entry name" value="PROFILIN"/>
    <property type="match status" value="1"/>
</dbReference>
<dbReference type="OrthoDB" id="421374at2759"/>
<name>A0A1E3NLR0_9ASCO</name>
<comment type="function">
    <text evidence="6">Binds to actin and affects the structure of the cytoskeleton. At high concentrations, profilin prevents the polymerization of actin, whereas it enhances it at low concentrations.</text>
</comment>
<dbReference type="GO" id="GO:0003785">
    <property type="term" value="F:actin monomer binding"/>
    <property type="evidence" value="ECO:0007669"/>
    <property type="project" value="EnsemblFungi"/>
</dbReference>
<dbReference type="SMART" id="SM00392">
    <property type="entry name" value="PROF"/>
    <property type="match status" value="1"/>
</dbReference>
<keyword evidence="3" id="KW-0963">Cytoplasm</keyword>
<organism evidence="8 9">
    <name type="scientific">Pichia membranifaciens NRRL Y-2026</name>
    <dbReference type="NCBI Taxonomy" id="763406"/>
    <lineage>
        <taxon>Eukaryota</taxon>
        <taxon>Fungi</taxon>
        <taxon>Dikarya</taxon>
        <taxon>Ascomycota</taxon>
        <taxon>Saccharomycotina</taxon>
        <taxon>Pichiomycetes</taxon>
        <taxon>Pichiales</taxon>
        <taxon>Pichiaceae</taxon>
        <taxon>Pichia</taxon>
    </lineage>
</organism>
<dbReference type="GO" id="GO:0005856">
    <property type="term" value="C:cytoskeleton"/>
    <property type="evidence" value="ECO:0007669"/>
    <property type="project" value="UniProtKB-SubCell"/>
</dbReference>
<dbReference type="FunFam" id="3.30.450.30:FF:000001">
    <property type="entry name" value="Profilin"/>
    <property type="match status" value="1"/>
</dbReference>
<dbReference type="PANTHER" id="PTHR11604:SF0">
    <property type="entry name" value="PROFILIN"/>
    <property type="match status" value="1"/>
</dbReference>
<evidence type="ECO:0000313" key="8">
    <source>
        <dbReference type="EMBL" id="ODQ47085.1"/>
    </source>
</evidence>
<sequence length="126" mass="13357">MSWNAYTDNLLKSGYFDKAAIFSADGAGVWANSGNLTLQPGEINAIVAGFNDASQLHMSGFHVEGLKQFCIKADARSIYGKHEQQGVMCVKTKQAIIIAHSPEGVQAGGAATVVEKMGDYLIGSGY</sequence>
<dbReference type="Pfam" id="PF00235">
    <property type="entry name" value="Profilin"/>
    <property type="match status" value="1"/>
</dbReference>
<dbReference type="GO" id="GO:0140311">
    <property type="term" value="F:protein sequestering activity"/>
    <property type="evidence" value="ECO:0007669"/>
    <property type="project" value="EnsemblFungi"/>
</dbReference>
<evidence type="ECO:0000256" key="3">
    <source>
        <dbReference type="ARBA" id="ARBA00022490"/>
    </source>
</evidence>
<comment type="similarity">
    <text evidence="2 7">Belongs to the profilin family.</text>
</comment>
<dbReference type="GO" id="GO:0005546">
    <property type="term" value="F:phosphatidylinositol-4,5-bisphosphate binding"/>
    <property type="evidence" value="ECO:0007669"/>
    <property type="project" value="EnsemblFungi"/>
</dbReference>
<dbReference type="Gene3D" id="3.30.450.30">
    <property type="entry name" value="Dynein light chain 2a, cytoplasmic"/>
    <property type="match status" value="1"/>
</dbReference>
<dbReference type="CDD" id="cd00148">
    <property type="entry name" value="PROF"/>
    <property type="match status" value="1"/>
</dbReference>
<evidence type="ECO:0000256" key="2">
    <source>
        <dbReference type="ARBA" id="ARBA00010058"/>
    </source>
</evidence>
<proteinExistence type="inferred from homology"/>
<dbReference type="GO" id="GO:1903475">
    <property type="term" value="P:mitotic actomyosin contractile ring assembly"/>
    <property type="evidence" value="ECO:0007669"/>
    <property type="project" value="EnsemblFungi"/>
</dbReference>
<dbReference type="GO" id="GO:0005829">
    <property type="term" value="C:cytosol"/>
    <property type="evidence" value="ECO:0007669"/>
    <property type="project" value="EnsemblFungi"/>
</dbReference>
<evidence type="ECO:0000256" key="7">
    <source>
        <dbReference type="RuleBase" id="RU003909"/>
    </source>
</evidence>
<evidence type="ECO:0000256" key="4">
    <source>
        <dbReference type="ARBA" id="ARBA00023203"/>
    </source>
</evidence>
<keyword evidence="4 7" id="KW-0009">Actin-binding</keyword>
<keyword evidence="9" id="KW-1185">Reference proteome</keyword>
<dbReference type="Proteomes" id="UP000094455">
    <property type="component" value="Unassembled WGS sequence"/>
</dbReference>
<dbReference type="GO" id="GO:0070064">
    <property type="term" value="F:proline-rich region binding"/>
    <property type="evidence" value="ECO:0007669"/>
    <property type="project" value="EnsemblFungi"/>
</dbReference>
<reference evidence="8 9" key="1">
    <citation type="journal article" date="2016" name="Proc. Natl. Acad. Sci. U.S.A.">
        <title>Comparative genomics of biotechnologically important yeasts.</title>
        <authorList>
            <person name="Riley R."/>
            <person name="Haridas S."/>
            <person name="Wolfe K.H."/>
            <person name="Lopes M.R."/>
            <person name="Hittinger C.T."/>
            <person name="Goeker M."/>
            <person name="Salamov A.A."/>
            <person name="Wisecaver J.H."/>
            <person name="Long T.M."/>
            <person name="Calvey C.H."/>
            <person name="Aerts A.L."/>
            <person name="Barry K.W."/>
            <person name="Choi C."/>
            <person name="Clum A."/>
            <person name="Coughlan A.Y."/>
            <person name="Deshpande S."/>
            <person name="Douglass A.P."/>
            <person name="Hanson S.J."/>
            <person name="Klenk H.-P."/>
            <person name="LaButti K.M."/>
            <person name="Lapidus A."/>
            <person name="Lindquist E.A."/>
            <person name="Lipzen A.M."/>
            <person name="Meier-Kolthoff J.P."/>
            <person name="Ohm R.A."/>
            <person name="Otillar R.P."/>
            <person name="Pangilinan J.L."/>
            <person name="Peng Y."/>
            <person name="Rokas A."/>
            <person name="Rosa C.A."/>
            <person name="Scheuner C."/>
            <person name="Sibirny A.A."/>
            <person name="Slot J.C."/>
            <person name="Stielow J.B."/>
            <person name="Sun H."/>
            <person name="Kurtzman C.P."/>
            <person name="Blackwell M."/>
            <person name="Grigoriev I.V."/>
            <person name="Jeffries T.W."/>
        </authorList>
    </citation>
    <scope>NUCLEOTIDE SEQUENCE [LARGE SCALE GENOMIC DNA]</scope>
    <source>
        <strain evidence="8 9">NRRL Y-2026</strain>
    </source>
</reference>
<gene>
    <name evidence="8" type="ORF">PICMEDRAFT_71206</name>
</gene>
<dbReference type="PRINTS" id="PR01640">
    <property type="entry name" value="PROFILINPLNT"/>
</dbReference>
<evidence type="ECO:0000256" key="5">
    <source>
        <dbReference type="ARBA" id="ARBA00023212"/>
    </source>
</evidence>
<dbReference type="InterPro" id="IPR005455">
    <property type="entry name" value="PFN_euk"/>
</dbReference>
<dbReference type="PRINTS" id="PR00392">
    <property type="entry name" value="PROFILIN"/>
</dbReference>
<dbReference type="InterPro" id="IPR036140">
    <property type="entry name" value="PFN_sf"/>
</dbReference>